<dbReference type="Pfam" id="PF00046">
    <property type="entry name" value="Homeodomain"/>
    <property type="match status" value="1"/>
</dbReference>
<feature type="DNA-binding region" description="Homeobox" evidence="5">
    <location>
        <begin position="228"/>
        <end position="287"/>
    </location>
</feature>
<dbReference type="GO" id="GO:0005634">
    <property type="term" value="C:nucleus"/>
    <property type="evidence" value="ECO:0007669"/>
    <property type="project" value="UniProtKB-SubCell"/>
</dbReference>
<dbReference type="InterPro" id="IPR001356">
    <property type="entry name" value="HD"/>
</dbReference>
<dbReference type="PANTHER" id="PTHR15467">
    <property type="entry name" value="ZINC-FINGERS AND HOMEOBOXES RELATED"/>
    <property type="match status" value="1"/>
</dbReference>
<keyword evidence="3 5" id="KW-0371">Homeobox</keyword>
<feature type="compositionally biased region" description="Basic and acidic residues" evidence="7">
    <location>
        <begin position="128"/>
        <end position="155"/>
    </location>
</feature>
<evidence type="ECO:0000256" key="4">
    <source>
        <dbReference type="ARBA" id="ARBA00023242"/>
    </source>
</evidence>
<evidence type="ECO:0000256" key="7">
    <source>
        <dbReference type="SAM" id="MobiDB-lite"/>
    </source>
</evidence>
<sequence length="341" mass="39321">MDETNTAPAAFSMNQYSAVVLPIVSGSQTLTWVHSNQIDLQLDGAAELDKAFDSFPYLTRKQTARLAQRCSLHQDEVKVWFMVQRLRYGISWEYEDIQEVRRKFKSSLGQARGKEERQNGMGGVATVDGREEKEQKREVKEFGGKKAGKVREERSANVGGATGDGVRLERPMSTEKDRGNTHKKRKRMAVTDEMGKKKIKQDDEDIAVRAREAEIGSVQVKREGKWSIKSETKRFTRENRAMMKLAFCDYQYPSDEDYARLTAAIGIPRHMLVQWFADMRYYVKKAKPGWMDREQHGQALANIRCQQYLNMQAKAQLRQGRGEVARRRISRLETMKKKLDI</sequence>
<comment type="caution">
    <text evidence="9">The sequence shown here is derived from an EMBL/GenBank/DDBJ whole genome shotgun (WGS) entry which is preliminary data.</text>
</comment>
<dbReference type="GO" id="GO:0000981">
    <property type="term" value="F:DNA-binding transcription factor activity, RNA polymerase II-specific"/>
    <property type="evidence" value="ECO:0007669"/>
    <property type="project" value="TreeGrafter"/>
</dbReference>
<feature type="compositionally biased region" description="Basic and acidic residues" evidence="7">
    <location>
        <begin position="166"/>
        <end position="180"/>
    </location>
</feature>
<dbReference type="InterPro" id="IPR009057">
    <property type="entry name" value="Homeodomain-like_sf"/>
</dbReference>
<comment type="subcellular location">
    <subcellularLocation>
        <location evidence="1 5 6">Nucleus</location>
    </subcellularLocation>
</comment>
<dbReference type="AlphaFoldDB" id="A0A6A4S7V1"/>
<evidence type="ECO:0000256" key="6">
    <source>
        <dbReference type="RuleBase" id="RU000682"/>
    </source>
</evidence>
<dbReference type="Gene3D" id="1.10.10.60">
    <property type="entry name" value="Homeodomain-like"/>
    <property type="match status" value="2"/>
</dbReference>
<feature type="domain" description="Homeobox" evidence="8">
    <location>
        <begin position="47"/>
        <end position="91"/>
    </location>
</feature>
<dbReference type="GO" id="GO:0003677">
    <property type="term" value="F:DNA binding"/>
    <property type="evidence" value="ECO:0007669"/>
    <property type="project" value="UniProtKB-UniRule"/>
</dbReference>
<feature type="region of interest" description="Disordered" evidence="7">
    <location>
        <begin position="128"/>
        <end position="198"/>
    </location>
</feature>
<reference evidence="9 10" key="1">
    <citation type="submission" date="2019-06" db="EMBL/GenBank/DDBJ databases">
        <title>Draft genomes of female and male turbot (Scophthalmus maximus).</title>
        <authorList>
            <person name="Xu H."/>
            <person name="Xu X.-W."/>
            <person name="Shao C."/>
            <person name="Chen S."/>
        </authorList>
    </citation>
    <scope>NUCLEOTIDE SEQUENCE [LARGE SCALE GENOMIC DNA]</scope>
    <source>
        <strain evidence="9">Ysfricsl-2016a</strain>
        <tissue evidence="9">Blood</tissue>
    </source>
</reference>
<dbReference type="CDD" id="cd00086">
    <property type="entry name" value="homeodomain"/>
    <property type="match status" value="2"/>
</dbReference>
<evidence type="ECO:0000256" key="2">
    <source>
        <dbReference type="ARBA" id="ARBA00023125"/>
    </source>
</evidence>
<dbReference type="Proteomes" id="UP000438429">
    <property type="component" value="Unassembled WGS sequence"/>
</dbReference>
<keyword evidence="2 5" id="KW-0238">DNA-binding</keyword>
<dbReference type="EMBL" id="VEVO01000016">
    <property type="protein sequence ID" value="KAF0029197.1"/>
    <property type="molecule type" value="Genomic_DNA"/>
</dbReference>
<organism evidence="9 10">
    <name type="scientific">Scophthalmus maximus</name>
    <name type="common">Turbot</name>
    <name type="synonym">Psetta maxima</name>
    <dbReference type="NCBI Taxonomy" id="52904"/>
    <lineage>
        <taxon>Eukaryota</taxon>
        <taxon>Metazoa</taxon>
        <taxon>Chordata</taxon>
        <taxon>Craniata</taxon>
        <taxon>Vertebrata</taxon>
        <taxon>Euteleostomi</taxon>
        <taxon>Actinopterygii</taxon>
        <taxon>Neopterygii</taxon>
        <taxon>Teleostei</taxon>
        <taxon>Neoteleostei</taxon>
        <taxon>Acanthomorphata</taxon>
        <taxon>Carangaria</taxon>
        <taxon>Pleuronectiformes</taxon>
        <taxon>Pleuronectoidei</taxon>
        <taxon>Scophthalmidae</taxon>
        <taxon>Scophthalmus</taxon>
    </lineage>
</organism>
<dbReference type="SMART" id="SM00389">
    <property type="entry name" value="HOX"/>
    <property type="match status" value="2"/>
</dbReference>
<dbReference type="PROSITE" id="PS50071">
    <property type="entry name" value="HOMEOBOX_2"/>
    <property type="match status" value="2"/>
</dbReference>
<name>A0A6A4S7V1_SCOMX</name>
<evidence type="ECO:0000256" key="1">
    <source>
        <dbReference type="ARBA" id="ARBA00004123"/>
    </source>
</evidence>
<dbReference type="SUPFAM" id="SSF46689">
    <property type="entry name" value="Homeodomain-like"/>
    <property type="match status" value="2"/>
</dbReference>
<evidence type="ECO:0000259" key="8">
    <source>
        <dbReference type="PROSITE" id="PS50071"/>
    </source>
</evidence>
<feature type="domain" description="Homeobox" evidence="8">
    <location>
        <begin position="226"/>
        <end position="286"/>
    </location>
</feature>
<feature type="DNA-binding region" description="Homeobox" evidence="5">
    <location>
        <begin position="49"/>
        <end position="92"/>
    </location>
</feature>
<evidence type="ECO:0000256" key="3">
    <source>
        <dbReference type="ARBA" id="ARBA00023155"/>
    </source>
</evidence>
<gene>
    <name evidence="9" type="ORF">F2P81_018302</name>
</gene>
<dbReference type="PANTHER" id="PTHR15467:SF10">
    <property type="entry name" value="HOMEOBOX AND LEUCINE ZIPPER ENCODING B-RELATED"/>
    <property type="match status" value="1"/>
</dbReference>
<evidence type="ECO:0000313" key="9">
    <source>
        <dbReference type="EMBL" id="KAF0029197.1"/>
    </source>
</evidence>
<proteinExistence type="predicted"/>
<accession>A0A6A4S7V1</accession>
<keyword evidence="4 5" id="KW-0539">Nucleus</keyword>
<evidence type="ECO:0000256" key="5">
    <source>
        <dbReference type="PROSITE-ProRule" id="PRU00108"/>
    </source>
</evidence>
<evidence type="ECO:0000313" key="10">
    <source>
        <dbReference type="Proteomes" id="UP000438429"/>
    </source>
</evidence>
<protein>
    <recommendedName>
        <fullName evidence="8">Homeobox domain-containing protein</fullName>
    </recommendedName>
</protein>